<dbReference type="InterPro" id="IPR002885">
    <property type="entry name" value="PPR_rpt"/>
</dbReference>
<dbReference type="GO" id="GO:0060090">
    <property type="term" value="F:molecular adaptor activity"/>
    <property type="evidence" value="ECO:0007669"/>
    <property type="project" value="TreeGrafter"/>
</dbReference>
<dbReference type="OrthoDB" id="185373at2759"/>
<comment type="similarity">
    <text evidence="1">Belongs to the SGT family.</text>
</comment>
<feature type="compositionally biased region" description="Low complexity" evidence="6">
    <location>
        <begin position="234"/>
        <end position="247"/>
    </location>
</feature>
<dbReference type="Pfam" id="PF16546">
    <property type="entry name" value="SGTA_dimer"/>
    <property type="match status" value="1"/>
</dbReference>
<dbReference type="NCBIfam" id="TIGR00756">
    <property type="entry name" value="PPR"/>
    <property type="match status" value="1"/>
</dbReference>
<dbReference type="Pfam" id="PF00515">
    <property type="entry name" value="TPR_1"/>
    <property type="match status" value="1"/>
</dbReference>
<dbReference type="InterPro" id="IPR019734">
    <property type="entry name" value="TPR_rpt"/>
</dbReference>
<dbReference type="GO" id="GO:0006620">
    <property type="term" value="P:post-translational protein targeting to endoplasmic reticulum membrane"/>
    <property type="evidence" value="ECO:0007669"/>
    <property type="project" value="TreeGrafter"/>
</dbReference>
<keyword evidence="3 4" id="KW-0802">TPR repeat</keyword>
<evidence type="ECO:0000313" key="9">
    <source>
        <dbReference type="Proteomes" id="UP001151516"/>
    </source>
</evidence>
<comment type="caution">
    <text evidence="8">The sequence shown here is derived from an EMBL/GenBank/DDBJ whole genome shotgun (WGS) entry which is preliminary data.</text>
</comment>
<name>A0A9W8GE55_9FUNG</name>
<evidence type="ECO:0000313" key="8">
    <source>
        <dbReference type="EMBL" id="KAJ2683180.1"/>
    </source>
</evidence>
<dbReference type="PROSITE" id="PS51375">
    <property type="entry name" value="PPR"/>
    <property type="match status" value="1"/>
</dbReference>
<reference evidence="8" key="1">
    <citation type="submission" date="2022-07" db="EMBL/GenBank/DDBJ databases">
        <title>Phylogenomic reconstructions and comparative analyses of Kickxellomycotina fungi.</title>
        <authorList>
            <person name="Reynolds N.K."/>
            <person name="Stajich J.E."/>
            <person name="Barry K."/>
            <person name="Grigoriev I.V."/>
            <person name="Crous P."/>
            <person name="Smith M.E."/>
        </authorList>
    </citation>
    <scope>NUCLEOTIDE SEQUENCE</scope>
    <source>
        <strain evidence="8">CBS 109367</strain>
    </source>
</reference>
<evidence type="ECO:0000259" key="7">
    <source>
        <dbReference type="Pfam" id="PF16546"/>
    </source>
</evidence>
<dbReference type="Pfam" id="PF13812">
    <property type="entry name" value="PPR_3"/>
    <property type="match status" value="1"/>
</dbReference>
<dbReference type="Proteomes" id="UP001151516">
    <property type="component" value="Unassembled WGS sequence"/>
</dbReference>
<dbReference type="InterPro" id="IPR032374">
    <property type="entry name" value="SGTA_dimer"/>
</dbReference>
<dbReference type="PANTHER" id="PTHR45831:SF2">
    <property type="entry name" value="LD24721P"/>
    <property type="match status" value="1"/>
</dbReference>
<dbReference type="EMBL" id="JANBTX010000312">
    <property type="protein sequence ID" value="KAJ2683180.1"/>
    <property type="molecule type" value="Genomic_DNA"/>
</dbReference>
<keyword evidence="2" id="KW-0677">Repeat</keyword>
<sequence length="1755" mass="195309">MQAQEETRKRLAMAIVEYLDKVVADGSIAGDGAESLEVAKQCISDAFGINLEDEAQSNELSLKPFSLDKVFDVYLGTQAKLGGSGADKDAGSTSAPVAAAGPSDEDRKRADELKAKGNSLVVARDYSGAIDAYTSAIALVSDSAVYFGNRAAAYSQNGDYQEAVDDAKRALDIDSGYTKGYSRLGLAYFGMGDYENAIAAYEKGLELDPTSQAMKNALETAKTKLESGANTARSASSPAASTAASAPGSGGGGFDFASMMNNPALMNMAQSMMSNGGLERLMSNPAISQLANNYRNTGQMPSMADMMSNPDIMDMARNAGGSSAGSGSAGSDGSNPLASLLNNPDLAGLAQQFMRGGDGDDSRSLEKALMRGYSPFLTKFFQLLPAKDQEVLRLFSDSLGNMHTTSKHIVMQYRAMKKSNLHRYLTIHAMQRLIKRVSSQVQACGSGADDQPSSVVVQLISDYSQLGFTPGISEHASLVRALAHESGREAEALQLLDEIVDSSDIAPFLASMKRRRDRQLPMEAMIPSDAEIARIEKSLIDDERQQSAGLQHAPLDGEALKPGDVGAENKPAFAGISDASDLDRVQMLVSRERQRRKTQVEAVDTRPVTISRMLYHMAMRGFAQVYHVRGVMGVLGRMLETATQVPFRIARHLMPNKETWDILGEVLVRQRDRPTFVKLWLDFLSRGARPPVYVTRSLIKMLVRQSCIEQAIWVMRISRCLPDVGEHLPRSPHATDHVPWDLKVQTMYVASALESATSLDSIIMTRGDAMRQGRAAAQLPLLDKPDPEMYAQLIGGAVRLHNEKLASHLFQELVDAGVAPSSATYGHLASLYADTGQIKRVFLIARDSLVRRHQLLAQQKIQDGLLDSPTARTKFKEKGRRQLLDLKADVECITPLLQFYIRENREQEALTLLRSWDRVYGERVPADKFARALLEVYSRPGDTVSAERLVESVVSQFIAEKEDLADGEANPANENPDGLDMDVNSMLQAFAQAIKVHAFARNLPGVVQVLKEMARCNLQPPYRIWDLVMRCFLREQAIDLFDTVHAYLRDTLKLPLTLPLYYLWMRSLRNHGDVLGVQAAFDELLELGQIPTQQHYLLLVQAYAYNGWVERAVSIVENLRKPYSVLRPGLSLDIAVIEAYVASGNMERAEAELRYLLENTRLARDRIPARPFNYLILGHLHHGKGLRAMQIYENMGRLGIKPDVYTFSILMRSYALSRNLRNCMRVFNEMIRVGVAPDLVIYTILIWAFGVAKRADSAELVFEQVVHEQQWAQELVQKQGGDKPHASAPEALDVYTKDPNQPDWPELLDSSDGGDSNTMELMRTRSFLNLDPVVYVAMLKVYCIARRPMRALATWERLIKNYPVVQWNPRKGGVLSKSLHYTGSFHLPALTLLLRTVRRSIGVSNVLENKSSILKYVYTPLYLSSVVSAMASRLRYKRRFLWRPDDSRSPSPVVSETGASRMKSRSQIVKCVEEEINERLAFDYQFFAERRYQAPKVTASDIAWFVDYGYWMPQDSEDTLVPHHSDDHDLPAGVNDAPPSAPANEDAQLIGPDGKFTQQSAQDMASIVAREWQKLEVAGFKLNNIHVSEYIPCMLLGRQHDHLIHFLSLVQPQVPTGSPGADESLCRKQFRYRNISIDSRSSDLLALQIEAVQQLLLGERDKRIVLEALIHPGSDLHQLYEQYGVYGGVGAPRDKDELQVMRERRVIHAERELSWAAELGNLVQIGQLWRQHIGDDEISQSRIDEAIASAERHLL</sequence>
<dbReference type="SMART" id="SM00028">
    <property type="entry name" value="TPR"/>
    <property type="match status" value="3"/>
</dbReference>
<proteinExistence type="inferred from homology"/>
<dbReference type="Pfam" id="PF13432">
    <property type="entry name" value="TPR_16"/>
    <property type="match status" value="1"/>
</dbReference>
<evidence type="ECO:0000256" key="3">
    <source>
        <dbReference type="ARBA" id="ARBA00022803"/>
    </source>
</evidence>
<evidence type="ECO:0000256" key="6">
    <source>
        <dbReference type="SAM" id="MobiDB-lite"/>
    </source>
</evidence>
<dbReference type="InterPro" id="IPR047150">
    <property type="entry name" value="SGT"/>
</dbReference>
<evidence type="ECO:0000256" key="1">
    <source>
        <dbReference type="ARBA" id="ARBA00008175"/>
    </source>
</evidence>
<evidence type="ECO:0000256" key="2">
    <source>
        <dbReference type="ARBA" id="ARBA00022737"/>
    </source>
</evidence>
<organism evidence="8 9">
    <name type="scientific">Coemansia spiralis</name>
    <dbReference type="NCBI Taxonomy" id="417178"/>
    <lineage>
        <taxon>Eukaryota</taxon>
        <taxon>Fungi</taxon>
        <taxon>Fungi incertae sedis</taxon>
        <taxon>Zoopagomycota</taxon>
        <taxon>Kickxellomycotina</taxon>
        <taxon>Kickxellomycetes</taxon>
        <taxon>Kickxellales</taxon>
        <taxon>Kickxellaceae</taxon>
        <taxon>Coemansia</taxon>
    </lineage>
</organism>
<feature type="domain" description="SGTA homodimerisation" evidence="7">
    <location>
        <begin position="8"/>
        <end position="72"/>
    </location>
</feature>
<evidence type="ECO:0000256" key="4">
    <source>
        <dbReference type="PROSITE-ProRule" id="PRU00339"/>
    </source>
</evidence>
<feature type="region of interest" description="Disordered" evidence="6">
    <location>
        <begin position="82"/>
        <end position="109"/>
    </location>
</feature>
<dbReference type="GO" id="GO:0016020">
    <property type="term" value="C:membrane"/>
    <property type="evidence" value="ECO:0007669"/>
    <property type="project" value="TreeGrafter"/>
</dbReference>
<dbReference type="Gene3D" id="1.25.40.10">
    <property type="entry name" value="Tetratricopeptide repeat domain"/>
    <property type="match status" value="4"/>
</dbReference>
<dbReference type="SUPFAM" id="SSF48452">
    <property type="entry name" value="TPR-like"/>
    <property type="match status" value="1"/>
</dbReference>
<dbReference type="PANTHER" id="PTHR45831">
    <property type="entry name" value="LD24721P"/>
    <property type="match status" value="1"/>
</dbReference>
<accession>A0A9W8GE55</accession>
<protein>
    <submittedName>
        <fullName evidence="8">Small glutamine-rich tetratricopeptide repeat-containing protein 2</fullName>
    </submittedName>
</protein>
<feature type="region of interest" description="Disordered" evidence="6">
    <location>
        <begin position="317"/>
        <end position="340"/>
    </location>
</feature>
<feature type="repeat" description="TPR" evidence="4">
    <location>
        <begin position="144"/>
        <end position="177"/>
    </location>
</feature>
<dbReference type="PROSITE" id="PS50005">
    <property type="entry name" value="TPR"/>
    <property type="match status" value="2"/>
</dbReference>
<dbReference type="PROSITE" id="PS50293">
    <property type="entry name" value="TPR_REGION"/>
    <property type="match status" value="1"/>
</dbReference>
<feature type="repeat" description="PPR" evidence="5">
    <location>
        <begin position="1203"/>
        <end position="1237"/>
    </location>
</feature>
<feature type="repeat" description="TPR" evidence="4">
    <location>
        <begin position="178"/>
        <end position="211"/>
    </location>
</feature>
<dbReference type="Gene3D" id="1.20.5.420">
    <property type="entry name" value="Immunoglobulin FC, subunit C"/>
    <property type="match status" value="1"/>
</dbReference>
<evidence type="ECO:0000256" key="5">
    <source>
        <dbReference type="PROSITE-ProRule" id="PRU00708"/>
    </source>
</evidence>
<dbReference type="GO" id="GO:0072380">
    <property type="term" value="C:TRC complex"/>
    <property type="evidence" value="ECO:0007669"/>
    <property type="project" value="TreeGrafter"/>
</dbReference>
<feature type="region of interest" description="Disordered" evidence="6">
    <location>
        <begin position="225"/>
        <end position="248"/>
    </location>
</feature>
<gene>
    <name evidence="8" type="primary">sgt2</name>
    <name evidence="8" type="ORF">IWW39_005640</name>
</gene>
<dbReference type="InterPro" id="IPR011990">
    <property type="entry name" value="TPR-like_helical_dom_sf"/>
</dbReference>
<keyword evidence="9" id="KW-1185">Reference proteome</keyword>